<accession>A0AA42CU63</accession>
<organism evidence="1 2">
    <name type="scientific">Larsenimonas rhizosphaerae</name>
    <dbReference type="NCBI Taxonomy" id="2944682"/>
    <lineage>
        <taxon>Bacteria</taxon>
        <taxon>Pseudomonadati</taxon>
        <taxon>Pseudomonadota</taxon>
        <taxon>Gammaproteobacteria</taxon>
        <taxon>Oceanospirillales</taxon>
        <taxon>Halomonadaceae</taxon>
        <taxon>Larsenimonas</taxon>
    </lineage>
</organism>
<reference evidence="1" key="1">
    <citation type="submission" date="2022-11" db="EMBL/GenBank/DDBJ databases">
        <title>Larsenimonas rhizosphaerae sp. nov., isolated from a tidal mudflat.</title>
        <authorList>
            <person name="Lee S.D."/>
            <person name="Kim I.S."/>
        </authorList>
    </citation>
    <scope>NUCLEOTIDE SEQUENCE</scope>
    <source>
        <strain evidence="1">GH2-1</strain>
    </source>
</reference>
<evidence type="ECO:0000313" key="2">
    <source>
        <dbReference type="Proteomes" id="UP001165678"/>
    </source>
</evidence>
<sequence>MSTATEIQQQRMITELRHFIKKLLQEPDILSSSLAIAREHHGEPDAMARIANAISESTNVNIPEDPRHHSPADGLFLAVLKEVVEEEKAMY</sequence>
<dbReference type="Proteomes" id="UP001165678">
    <property type="component" value="Unassembled WGS sequence"/>
</dbReference>
<dbReference type="EMBL" id="JAPIVE010000001">
    <property type="protein sequence ID" value="MCX2523731.1"/>
    <property type="molecule type" value="Genomic_DNA"/>
</dbReference>
<evidence type="ECO:0000313" key="1">
    <source>
        <dbReference type="EMBL" id="MCX2523731.1"/>
    </source>
</evidence>
<keyword evidence="2" id="KW-1185">Reference proteome</keyword>
<comment type="caution">
    <text evidence="1">The sequence shown here is derived from an EMBL/GenBank/DDBJ whole genome shotgun (WGS) entry which is preliminary data.</text>
</comment>
<protein>
    <submittedName>
        <fullName evidence="1">Uncharacterized protein</fullName>
    </submittedName>
</protein>
<gene>
    <name evidence="1" type="ORF">OQ287_05720</name>
</gene>
<dbReference type="RefSeq" id="WP_250937568.1">
    <property type="nucleotide sequence ID" value="NZ_JAMLJK010000001.1"/>
</dbReference>
<proteinExistence type="predicted"/>
<name>A0AA42CU63_9GAMM</name>
<dbReference type="AlphaFoldDB" id="A0AA42CU63"/>